<keyword evidence="4" id="KW-1185">Reference proteome</keyword>
<protein>
    <submittedName>
        <fullName evidence="3">Uncharacterized protein</fullName>
    </submittedName>
</protein>
<sequence>MEGKRRSTSPCIVLGVGDTAITVDAAAVVCCECSPISKGRIVLSSNLDSGKGIGLNLSHEIVNVDLELSDMTCTFGLTFTCDVLCAAFCWLDKEIDNAEVVATYCIVLQHKEMYPGPCCLQLLVTAFSPCVYSTCYANKGSNTASFNTAADVAVTKVNRKYGNIVTDVAARPLQTLHTTQLADEKGGLMANAPCEITSATEYTCPLELQSMLKEEYVDHYKLFDRLVAKMFPMVARVKKPVSSSEVDAEFGVAAYSKHGTRTLSPLLRVLKPSQVWVLFLVILLSVSPVHSFTHDESAEIGTCRFDKTSVATLSCKQPDGKWRPPSVTCCNALLNAIDHLPASNERGACCLCRYLHLRYPNDGHGLVSSYVLCQGKDRHIVTTWSSFPIGSCHTVCGQEKASSSGMSNPVQKNHPVGNVHRTGSKVFKIPWIFVSVAFCMILLVCLWYLRWSKPASNACQPQSLPLNRSRRLSSECDPWAERRRSSGRRSSAQLTERRISSS</sequence>
<keyword evidence="2" id="KW-1133">Transmembrane helix</keyword>
<reference evidence="3 4" key="1">
    <citation type="submission" date="2019-11" db="EMBL/GenBank/DDBJ databases">
        <title>Whole genome sequence of Oryza granulata.</title>
        <authorList>
            <person name="Li W."/>
        </authorList>
    </citation>
    <scope>NUCLEOTIDE SEQUENCE [LARGE SCALE GENOMIC DNA]</scope>
    <source>
        <strain evidence="4">cv. Menghai</strain>
        <tissue evidence="3">Leaf</tissue>
    </source>
</reference>
<gene>
    <name evidence="3" type="ORF">E2562_024527</name>
</gene>
<accession>A0A6G1BNL9</accession>
<evidence type="ECO:0000313" key="4">
    <source>
        <dbReference type="Proteomes" id="UP000479710"/>
    </source>
</evidence>
<evidence type="ECO:0000256" key="2">
    <source>
        <dbReference type="SAM" id="Phobius"/>
    </source>
</evidence>
<dbReference type="OrthoDB" id="692088at2759"/>
<evidence type="ECO:0000256" key="1">
    <source>
        <dbReference type="SAM" id="MobiDB-lite"/>
    </source>
</evidence>
<feature type="transmembrane region" description="Helical" evidence="2">
    <location>
        <begin position="429"/>
        <end position="449"/>
    </location>
</feature>
<evidence type="ECO:0000313" key="3">
    <source>
        <dbReference type="EMBL" id="KAF0889466.1"/>
    </source>
</evidence>
<comment type="caution">
    <text evidence="3">The sequence shown here is derived from an EMBL/GenBank/DDBJ whole genome shotgun (WGS) entry which is preliminary data.</text>
</comment>
<dbReference type="AlphaFoldDB" id="A0A6G1BNL9"/>
<dbReference type="EMBL" id="SPHZ02000012">
    <property type="protein sequence ID" value="KAF0889466.1"/>
    <property type="molecule type" value="Genomic_DNA"/>
</dbReference>
<proteinExistence type="predicted"/>
<feature type="region of interest" description="Disordered" evidence="1">
    <location>
        <begin position="470"/>
        <end position="502"/>
    </location>
</feature>
<dbReference type="Proteomes" id="UP000479710">
    <property type="component" value="Unassembled WGS sequence"/>
</dbReference>
<keyword evidence="2" id="KW-0812">Transmembrane</keyword>
<keyword evidence="2" id="KW-0472">Membrane</keyword>
<organism evidence="3 4">
    <name type="scientific">Oryza meyeriana var. granulata</name>
    <dbReference type="NCBI Taxonomy" id="110450"/>
    <lineage>
        <taxon>Eukaryota</taxon>
        <taxon>Viridiplantae</taxon>
        <taxon>Streptophyta</taxon>
        <taxon>Embryophyta</taxon>
        <taxon>Tracheophyta</taxon>
        <taxon>Spermatophyta</taxon>
        <taxon>Magnoliopsida</taxon>
        <taxon>Liliopsida</taxon>
        <taxon>Poales</taxon>
        <taxon>Poaceae</taxon>
        <taxon>BOP clade</taxon>
        <taxon>Oryzoideae</taxon>
        <taxon>Oryzeae</taxon>
        <taxon>Oryzinae</taxon>
        <taxon>Oryza</taxon>
        <taxon>Oryza meyeriana</taxon>
    </lineage>
</organism>
<name>A0A6G1BNL9_9ORYZ</name>